<evidence type="ECO:0000256" key="1">
    <source>
        <dbReference type="ARBA" id="ARBA00004219"/>
    </source>
</evidence>
<comment type="caution">
    <text evidence="8">The sequence shown here is derived from an EMBL/GenBank/DDBJ whole genome shotgun (WGS) entry which is preliminary data.</text>
</comment>
<feature type="region of interest" description="Disordered" evidence="6">
    <location>
        <begin position="2603"/>
        <end position="2658"/>
    </location>
</feature>
<dbReference type="Pfam" id="PF13018">
    <property type="entry name" value="ESPR"/>
    <property type="match status" value="1"/>
</dbReference>
<comment type="similarity">
    <text evidence="5">In the N-terminal section; belongs to the CdiA toxin family.</text>
</comment>
<feature type="region of interest" description="Disordered" evidence="6">
    <location>
        <begin position="1228"/>
        <end position="1255"/>
    </location>
</feature>
<dbReference type="OrthoDB" id="2664633at2"/>
<dbReference type="SMART" id="SM00912">
    <property type="entry name" value="Haemagg_act"/>
    <property type="match status" value="1"/>
</dbReference>
<dbReference type="InterPro" id="IPR008619">
    <property type="entry name" value="Filamentous_hemagglutn_rpt"/>
</dbReference>
<feature type="compositionally biased region" description="Polar residues" evidence="6">
    <location>
        <begin position="404"/>
        <end position="421"/>
    </location>
</feature>
<evidence type="ECO:0000313" key="9">
    <source>
        <dbReference type="Proteomes" id="UP000224974"/>
    </source>
</evidence>
<accession>A0A2C6DL09</accession>
<feature type="region of interest" description="Disordered" evidence="6">
    <location>
        <begin position="399"/>
        <end position="421"/>
    </location>
</feature>
<dbReference type="STRING" id="1111728.GCA_000427805_01796"/>
<dbReference type="RefSeq" id="WP_051323530.1">
    <property type="nucleotide sequence ID" value="NZ_PDDX01000001.1"/>
</dbReference>
<dbReference type="SUPFAM" id="SSF51126">
    <property type="entry name" value="Pectin lyase-like"/>
    <property type="match status" value="1"/>
</dbReference>
<dbReference type="Pfam" id="PF05594">
    <property type="entry name" value="Fil_haemagg"/>
    <property type="match status" value="4"/>
</dbReference>
<dbReference type="Pfam" id="PF13332">
    <property type="entry name" value="Fil_haemagg_2"/>
    <property type="match status" value="5"/>
</dbReference>
<evidence type="ECO:0000256" key="5">
    <source>
        <dbReference type="ARBA" id="ARBA00024043"/>
    </source>
</evidence>
<dbReference type="Pfam" id="PF04829">
    <property type="entry name" value="PT-VENN"/>
    <property type="match status" value="1"/>
</dbReference>
<evidence type="ECO:0000256" key="6">
    <source>
        <dbReference type="SAM" id="MobiDB-lite"/>
    </source>
</evidence>
<dbReference type="GO" id="GO:0003824">
    <property type="term" value="F:catalytic activity"/>
    <property type="evidence" value="ECO:0007669"/>
    <property type="project" value="UniProtKB-ARBA"/>
</dbReference>
<keyword evidence="2" id="KW-0800">Toxin</keyword>
<dbReference type="NCBIfam" id="TIGR01901">
    <property type="entry name" value="adhes_NPXG"/>
    <property type="match status" value="1"/>
</dbReference>
<dbReference type="InterPro" id="IPR012334">
    <property type="entry name" value="Pectin_lyas_fold"/>
</dbReference>
<dbReference type="EMBL" id="PDDX01000001">
    <property type="protein sequence ID" value="PHI29887.1"/>
    <property type="molecule type" value="Genomic_DNA"/>
</dbReference>
<organism evidence="8 9">
    <name type="scientific">Budvicia aquatica</name>
    <dbReference type="NCBI Taxonomy" id="82979"/>
    <lineage>
        <taxon>Bacteria</taxon>
        <taxon>Pseudomonadati</taxon>
        <taxon>Pseudomonadota</taxon>
        <taxon>Gammaproteobacteria</taxon>
        <taxon>Enterobacterales</taxon>
        <taxon>Budviciaceae</taxon>
        <taxon>Budvicia</taxon>
    </lineage>
</organism>
<dbReference type="GO" id="GO:0090729">
    <property type="term" value="F:toxin activity"/>
    <property type="evidence" value="ECO:0007669"/>
    <property type="project" value="UniProtKB-KW"/>
</dbReference>
<feature type="compositionally biased region" description="Polar residues" evidence="6">
    <location>
        <begin position="1228"/>
        <end position="1237"/>
    </location>
</feature>
<feature type="domain" description="Filamentous haemagglutinin FhaB/tRNA nuclease CdiA-like TPS" evidence="7">
    <location>
        <begin position="89"/>
        <end position="209"/>
    </location>
</feature>
<comment type="subcellular location">
    <subcellularLocation>
        <location evidence="1">Target cell</location>
        <location evidence="1">Target cell cytoplasm</location>
    </subcellularLocation>
</comment>
<keyword evidence="3" id="KW-1266">Target cell cytoplasm</keyword>
<evidence type="ECO:0000256" key="4">
    <source>
        <dbReference type="ARBA" id="ARBA00023026"/>
    </source>
</evidence>
<name>A0A2C6DL09_9GAMM</name>
<sequence>MNKNLYRIVFNKARGMMMVVPEIAGTHCTGSTTAGSGHRLSQLIAGISPLTLFTSLALGLMSVSLPANANIIADKNAPGNQQPTVINSGNGTPQVNIQTPSAGGVSRNTYSQFDVDQRGAILNNANAPTNTQLGGYVAGNPWLAKGEAKIILNEVNSRDPSKLNGYIEVAGKKAQVVIANPAGITCDGCGFINANRATLTTGTPVINNGNLEGYTVQQGKIIVQGKGLDSSQQDYTDLIARSVDVNAGIWANELKVVTGKNKVSADAKQIEKLGNSDADSPQFSVDVAALGGMYANSIHLIGTENGVGVRNAGTIGTQAGSVVVTADGRIVNSGTISSAQNLQITTAQDLSNNGTLYGKNDIQINAQGDIANLGAGQIGANGHINVTAQGGLTNQGTLAADGKTSVTSRRGMNNSGTISSGQNLTLSASSIDNSGALQSKGPTTINTPGYFNSTAGSKIISSGFLSIDSGDWLTSYATVYSTNGATFSSKNALFNGGAIDAGLGVSLTASHITNAGSIYGGGDTQLLSQSDLINSGTIGSDGNITLSTPGNFSSSNTIHGKGQLWLNAGGNVTNGGTLAADSGLTLTTPGTLNNTGTLYSKGGLWVTANSAVTNYGSMGADGELSLSTYGSLFNNQTLYGTGQTTITANGEITNNGVIGTDSNLTLTTQNALQNGSTIYAKGNITISASGAVTNGGTIGADRDLSLTTGGNLLNNGTLYSQGAGKYRTDGSFINNNLLRSENTLLIDAQGNILNEADIFALAGLNLSSGQNIDNHAQLYSGATFSLYATGNITNTATLASLSNMILSANSFSHANSALLAAGVQSNGQLAPSGGITINVAQSASLLGQTIAAGELNVDANGINLADAQVSTGAMSLQAHGGGVNADRSQIYVNNVLNANTTSHWSNLGGKVYAGEINLNAASLTNDAAGEISAQSTKITLSNTLSNRGLIDGQLTRLQAAQIDNYGTGRIYGTWLGLQADTINNREENGTAATIAGRETLDIGAGVLNNYTHSLIFSGGNMSIGRWLDDNGNATGMGSVLNNHSATIEALGNLQLSTRLINNVNDHFLTEFRVVSQESILEYGMNARAQHYSPDEVSFTYYGNDISVLHTPDGVSDDYYTFNYVRTTQENVITETDPAKILSGGNLLITADTVNNDKSQIVAGNTLNIVANTLNNTEITGTRIISERGPMIHYYPTPIGGKKVQGHHEYYYSPADVYQNITLKASETVGNTQPNGSGASIAERQEGNLPSGGTNGISIDRVNIQLPGMTDVSVVTRPPSMNIALPNASLYKINPAVGGQYLVETDPKFTNYKKWLGSDYMTSLVKSDPNNVFKRLGDGFYEQQLIRDQIISLTGQRYLSGYADDEEQFKALMNNGVAFAEKYNLSLGVALTSEQMANLTSDIVWMVSREVTLADGSKQTVLVPQVYAMIKPQDIDSNGALLAGKQVGLQLTGDMVNQGRILAGDKLSVLAQNIQNLGGNISGANVMLAAHNDINNIGGLMQANDSLSLKAGHDINITTTTNHNEKGGTNSSSHTNINQVGVLSVINDNGSLSLSSGNDINLTAALISNAGKNSDTTLSAGNDLNMNTVTTAQQRDYITASKNGSRKEASSQDIGTQISGGGNVTLVAKNDINAKAAHVVAEGQLAVVAGNDINITAGQSTDYVDSTSKSTSRSGMTKTVTEKRVVHDVTSAESSNFSGDTVLMNAGHDLRVEGSQVTSTNDMALHAGNDLALTSAEEHQYDMEMVRKKKTGLMSSGGIGVTYGKIDEKSTNTTHRTTQLASTVGSTEGNVTLSAGNNLAIKGADVIAQNDISLTGKNVSVESVENQTNMKDLYERKQSGVTVALSGAAGSALNAAVTQAKQAQESNDSKVKALQEIKAALSVVQAIQAMNMVPDGNDGYVGISISGGTQVTKSETNTDIRAAQSSTLSAGNNISIKATGSGEKGVDGDIFIKGSAINAGNDITLDANRDVTIIAAANTQQTDSESKSYGGNAGISFGWGGGKNGLRFFADANFSQSNMNADGLYWTESTLDAGNKLSIISGRDTSLIGAQASGDSIFMDVGRDLTLKSLQDTDDYSYESFSLNISGSYGTGFDASLGMTMDKMDSTWASVNEQTGISAGKGGYDITVGNHTQLDGAIIASEATADKNNLDTGTLGWNDIKNKAEFDVSHVSMSIGSGGGAPMGFPGVPGVPIIVAYGEKDSSTTHSAIAEGNITIRDKDNQKQDVASISNDTQNANNVLDKIFDAEKEQNRLEAISLAGEIGQQVTTIANNIGVKAAQDEATTKADALKDAASKDPVTIAQARADLAKDGNINPTQEQLNQATYDVIYKAAYDVAYEREMKDYGTGSNVGRAIQAAGAALAVAMGGGSAGNAAAAASAPYLANGIKQFADANFPIDKDHPDNANLIAKVIGHAVVGMVVAEGSGNSGLSGALGAVSGELIAKTIAEELYNKNPENLTEAERKFILDLTTIATGMATGIVSDSMADAATGAAAGRNAAENNTLATDIIIKGGGKVCLNNPVCRTELVEVSLGLLIKAGVSDEVARRVSENMSEEDANVLASTLMGDANGAIRYLTLKALEYSVAEADPQGTKLVNPIPDQQGGTTLINPIPDQQGGTVLINPDKSGEQGASNTGNQEDAPDVGGNSLVNPIPDGQTKDDWIYISENGDAGKGTAQAGNTANKLTPDSFVNDVTLHNSQIGVLNRKQGTISGAHKQDAFLESVEITGAKINLKVTDKSYPGLVEYNYQIPSIAGNGPNAGKVVGYKDVQTKTTYDPNILPDSKVADMSNKAAQQAESYFKSNPDNRQYSVKVDGYWFQVTRDAKTGQINNAFITMPPRGSK</sequence>
<dbReference type="InterPro" id="IPR025157">
    <property type="entry name" value="Hemagglutinin_rpt"/>
</dbReference>
<protein>
    <submittedName>
        <fullName evidence="8">Adhesin</fullName>
    </submittedName>
</protein>
<dbReference type="InterPro" id="IPR011050">
    <property type="entry name" value="Pectin_lyase_fold/virulence"/>
</dbReference>
<evidence type="ECO:0000259" key="7">
    <source>
        <dbReference type="SMART" id="SM00912"/>
    </source>
</evidence>
<dbReference type="Pfam" id="PF05860">
    <property type="entry name" value="TPS"/>
    <property type="match status" value="1"/>
</dbReference>
<keyword evidence="4" id="KW-0843">Virulence</keyword>
<dbReference type="InterPro" id="IPR006914">
    <property type="entry name" value="VENN_dom"/>
</dbReference>
<evidence type="ECO:0000313" key="8">
    <source>
        <dbReference type="EMBL" id="PHI29887.1"/>
    </source>
</evidence>
<dbReference type="InterPro" id="IPR008638">
    <property type="entry name" value="FhaB/CdiA-like_TPS"/>
</dbReference>
<dbReference type="InterPro" id="IPR024973">
    <property type="entry name" value="ESPR"/>
</dbReference>
<reference evidence="9" key="1">
    <citation type="submission" date="2017-09" db="EMBL/GenBank/DDBJ databases">
        <title>FDA dAtabase for Regulatory Grade micrObial Sequences (FDA-ARGOS): Supporting development and validation of Infectious Disease Dx tests.</title>
        <authorList>
            <person name="Minogue T."/>
            <person name="Wolcott M."/>
            <person name="Wasieloski L."/>
            <person name="Aguilar W."/>
            <person name="Moore D."/>
            <person name="Tallon L."/>
            <person name="Sadzewicz L."/>
            <person name="Ott S."/>
            <person name="Zhao X."/>
            <person name="Nagaraj S."/>
            <person name="Vavikolanu K."/>
            <person name="Aluvathingal J."/>
            <person name="Nadendla S."/>
            <person name="Sichtig H."/>
        </authorList>
    </citation>
    <scope>NUCLEOTIDE SEQUENCE [LARGE SCALE GENOMIC DNA]</scope>
    <source>
        <strain evidence="9">FDAARGOS_387</strain>
    </source>
</reference>
<keyword evidence="9" id="KW-1185">Reference proteome</keyword>
<dbReference type="CDD" id="cd20686">
    <property type="entry name" value="CdiA-CT_Ec-like"/>
    <property type="match status" value="1"/>
</dbReference>
<dbReference type="InterPro" id="IPR010069">
    <property type="entry name" value="CdiA_FHA1_rpt"/>
</dbReference>
<dbReference type="NCBIfam" id="TIGR01731">
    <property type="entry name" value="fil_hemag_20aa"/>
    <property type="match status" value="11"/>
</dbReference>
<evidence type="ECO:0000256" key="2">
    <source>
        <dbReference type="ARBA" id="ARBA00022656"/>
    </source>
</evidence>
<dbReference type="Proteomes" id="UP000224974">
    <property type="component" value="Unassembled WGS sequence"/>
</dbReference>
<gene>
    <name evidence="8" type="ORF">CRN84_11340</name>
</gene>
<proteinExistence type="inferred from homology"/>
<evidence type="ECO:0000256" key="3">
    <source>
        <dbReference type="ARBA" id="ARBA00022913"/>
    </source>
</evidence>
<dbReference type="Gene3D" id="2.160.20.10">
    <property type="entry name" value="Single-stranded right-handed beta-helix, Pectin lyase-like"/>
    <property type="match status" value="1"/>
</dbReference>